<dbReference type="EMBL" id="UOEM01000016">
    <property type="protein sequence ID" value="VAW10577.1"/>
    <property type="molecule type" value="Genomic_DNA"/>
</dbReference>
<name>A0A3B0TB45_9ZZZZ</name>
<evidence type="ECO:0000256" key="1">
    <source>
        <dbReference type="SAM" id="Phobius"/>
    </source>
</evidence>
<dbReference type="AlphaFoldDB" id="A0A3B0TB45"/>
<protein>
    <submittedName>
        <fullName evidence="2">Uncharacterized protein</fullName>
    </submittedName>
</protein>
<reference evidence="2" key="1">
    <citation type="submission" date="2018-06" db="EMBL/GenBank/DDBJ databases">
        <authorList>
            <person name="Zhirakovskaya E."/>
        </authorList>
    </citation>
    <scope>NUCLEOTIDE SEQUENCE</scope>
</reference>
<gene>
    <name evidence="2" type="ORF">MNBD_ALPHA09-1524</name>
</gene>
<keyword evidence="1" id="KW-0812">Transmembrane</keyword>
<feature type="transmembrane region" description="Helical" evidence="1">
    <location>
        <begin position="12"/>
        <end position="34"/>
    </location>
</feature>
<keyword evidence="1" id="KW-1133">Transmembrane helix</keyword>
<accession>A0A3B0TB45</accession>
<keyword evidence="1" id="KW-0472">Membrane</keyword>
<organism evidence="2">
    <name type="scientific">hydrothermal vent metagenome</name>
    <dbReference type="NCBI Taxonomy" id="652676"/>
    <lineage>
        <taxon>unclassified sequences</taxon>
        <taxon>metagenomes</taxon>
        <taxon>ecological metagenomes</taxon>
    </lineage>
</organism>
<sequence>MSLWPTGEDKAWPMALAIALRLFAIGALALALFASGAYSAIPV</sequence>
<evidence type="ECO:0000313" key="2">
    <source>
        <dbReference type="EMBL" id="VAW10577.1"/>
    </source>
</evidence>
<proteinExistence type="predicted"/>